<dbReference type="RefSeq" id="WP_165756558.1">
    <property type="nucleotide sequence ID" value="NZ_AP022589.1"/>
</dbReference>
<name>A0A7I7R929_9MYCO</name>
<dbReference type="Proteomes" id="UP000192320">
    <property type="component" value="Unassembled WGS sequence"/>
</dbReference>
<dbReference type="EMBL" id="MVHZ01000001">
    <property type="protein sequence ID" value="ORB04575.1"/>
    <property type="molecule type" value="Genomic_DNA"/>
</dbReference>
<reference evidence="1 2" key="1">
    <citation type="submission" date="2017-02" db="EMBL/GenBank/DDBJ databases">
        <title>The new phylogeny of genus Mycobacterium.</title>
        <authorList>
            <person name="Tortoli E."/>
            <person name="Trovato A."/>
            <person name="Cirillo D.M."/>
        </authorList>
    </citation>
    <scope>NUCLEOTIDE SEQUENCE [LARGE SCALE GENOMIC DNA]</scope>
    <source>
        <strain evidence="1 2">DSM 45633</strain>
    </source>
</reference>
<keyword evidence="2" id="KW-1185">Reference proteome</keyword>
<protein>
    <submittedName>
        <fullName evidence="1">Uncharacterized protein</fullName>
    </submittedName>
</protein>
<proteinExistence type="predicted"/>
<accession>A0A7I7R929</accession>
<evidence type="ECO:0000313" key="1">
    <source>
        <dbReference type="EMBL" id="ORB04575.1"/>
    </source>
</evidence>
<dbReference type="AlphaFoldDB" id="A0A7I7R929"/>
<sequence>MLTRWRTASRAQTRRHARVGASVAGGVAALVMGVVGCTSIVGGTPEADTSEAPAYRSSVSASVSASEATSSIRETQRQQSMTTQAVRGACGRFASSSSDAVDVVNKYVEAFNNGGDISGTAGPAVEALNHSADEVVAAINDKLSPDLTDAFNTYAQAARGVATAISAKSPVSVYNARKDELNRARDKGMQLCKAF</sequence>
<gene>
    <name evidence="1" type="ORF">BST33_01475</name>
</gene>
<organism evidence="1 2">
    <name type="scientific">Mycolicibacter minnesotensis</name>
    <dbReference type="NCBI Taxonomy" id="1118379"/>
    <lineage>
        <taxon>Bacteria</taxon>
        <taxon>Bacillati</taxon>
        <taxon>Actinomycetota</taxon>
        <taxon>Actinomycetes</taxon>
        <taxon>Mycobacteriales</taxon>
        <taxon>Mycobacteriaceae</taxon>
        <taxon>Mycolicibacter</taxon>
    </lineage>
</organism>
<evidence type="ECO:0000313" key="2">
    <source>
        <dbReference type="Proteomes" id="UP000192320"/>
    </source>
</evidence>
<comment type="caution">
    <text evidence="1">The sequence shown here is derived from an EMBL/GenBank/DDBJ whole genome shotgun (WGS) entry which is preliminary data.</text>
</comment>